<evidence type="ECO:0008006" key="4">
    <source>
        <dbReference type="Google" id="ProtNLM"/>
    </source>
</evidence>
<keyword evidence="1" id="KW-0812">Transmembrane</keyword>
<evidence type="ECO:0000256" key="1">
    <source>
        <dbReference type="SAM" id="Phobius"/>
    </source>
</evidence>
<reference evidence="3" key="1">
    <citation type="submission" date="2015-08" db="EMBL/GenBank/DDBJ databases">
        <title>Fjat-10028 dsm 16317.</title>
        <authorList>
            <person name="Liu B."/>
            <person name="Wang J."/>
            <person name="Zhu Y."/>
            <person name="Liu G."/>
            <person name="Chen Q."/>
            <person name="Chen Z."/>
            <person name="Lan J."/>
            <person name="Che J."/>
            <person name="Ge C."/>
            <person name="Shi H."/>
            <person name="Pan Z."/>
            <person name="Liu X."/>
        </authorList>
    </citation>
    <scope>NUCLEOTIDE SEQUENCE [LARGE SCALE GENOMIC DNA]</scope>
    <source>
        <strain evidence="3">DSM 16317</strain>
    </source>
</reference>
<dbReference type="SUPFAM" id="SSF116927">
    <property type="entry name" value="EspA/CesA-like"/>
    <property type="match status" value="1"/>
</dbReference>
<dbReference type="InterPro" id="IPR035074">
    <property type="entry name" value="EspA/CesA-like"/>
</dbReference>
<comment type="caution">
    <text evidence="2">The sequence shown here is derived from an EMBL/GenBank/DDBJ whole genome shotgun (WGS) entry which is preliminary data.</text>
</comment>
<dbReference type="AlphaFoldDB" id="A0A0M0LDY0"/>
<dbReference type="EMBL" id="LILB01000005">
    <property type="protein sequence ID" value="KOO49264.1"/>
    <property type="molecule type" value="Genomic_DNA"/>
</dbReference>
<dbReference type="OrthoDB" id="1708317at2"/>
<dbReference type="Proteomes" id="UP000036867">
    <property type="component" value="Unassembled WGS sequence"/>
</dbReference>
<evidence type="ECO:0000313" key="2">
    <source>
        <dbReference type="EMBL" id="KOO49264.1"/>
    </source>
</evidence>
<dbReference type="STRING" id="263475.AMD00_12865"/>
<organism evidence="2 3">
    <name type="scientific">Viridibacillus arvi</name>
    <dbReference type="NCBI Taxonomy" id="263475"/>
    <lineage>
        <taxon>Bacteria</taxon>
        <taxon>Bacillati</taxon>
        <taxon>Bacillota</taxon>
        <taxon>Bacilli</taxon>
        <taxon>Bacillales</taxon>
        <taxon>Caryophanaceae</taxon>
        <taxon>Viridibacillus</taxon>
    </lineage>
</organism>
<sequence>MVVAILVFLFITQIISFFLIIMLYSKLSRFKDIEVKQERLKDDMDNAIGAYLAEMRDENNRLIEELSNINITKKTTYNEPVVQLLKEKEVPVVLESEQKQKGEEAFLLSSISASKNVAAKAYKQNQSQPQKKHQDFDAVLQTVEETAEGIEFSIEDQVRELYSQGRSIEEIAKSLQKGKTEIELILKFKH</sequence>
<evidence type="ECO:0000313" key="3">
    <source>
        <dbReference type="Proteomes" id="UP000036867"/>
    </source>
</evidence>
<keyword evidence="1" id="KW-1133">Transmembrane helix</keyword>
<keyword evidence="1" id="KW-0472">Membrane</keyword>
<accession>A0A0M0LDY0</accession>
<protein>
    <recommendedName>
        <fullName evidence="4">Swarming motility protein SwrB</fullName>
    </recommendedName>
</protein>
<proteinExistence type="predicted"/>
<dbReference type="RefSeq" id="WP_053417446.1">
    <property type="nucleotide sequence ID" value="NZ_JBCMHV010000007.1"/>
</dbReference>
<dbReference type="GeneID" id="301136984"/>
<gene>
    <name evidence="2" type="ORF">AMD00_12865</name>
</gene>
<name>A0A0M0LDY0_9BACL</name>
<feature type="transmembrane region" description="Helical" evidence="1">
    <location>
        <begin position="6"/>
        <end position="24"/>
    </location>
</feature>
<keyword evidence="3" id="KW-1185">Reference proteome</keyword>